<dbReference type="EMBL" id="FRAC01000023">
    <property type="protein sequence ID" value="SHL10576.1"/>
    <property type="molecule type" value="Genomic_DNA"/>
</dbReference>
<reference evidence="2 3" key="1">
    <citation type="submission" date="2016-11" db="EMBL/GenBank/DDBJ databases">
        <authorList>
            <person name="Jaros S."/>
            <person name="Januszkiewicz K."/>
            <person name="Wedrychowicz H."/>
        </authorList>
    </citation>
    <scope>NUCLEOTIDE SEQUENCE [LARGE SCALE GENOMIC DNA]</scope>
    <source>
        <strain evidence="2 3">DSM 15929</strain>
    </source>
</reference>
<proteinExistence type="predicted"/>
<keyword evidence="1" id="KW-0472">Membrane</keyword>
<feature type="transmembrane region" description="Helical" evidence="1">
    <location>
        <begin position="39"/>
        <end position="55"/>
    </location>
</feature>
<evidence type="ECO:0000313" key="3">
    <source>
        <dbReference type="Proteomes" id="UP000184386"/>
    </source>
</evidence>
<keyword evidence="1" id="KW-0812">Transmembrane</keyword>
<accession>A0A1M6XXE8</accession>
<dbReference type="AlphaFoldDB" id="A0A1M6XXE8"/>
<gene>
    <name evidence="2" type="ORF">SAMN02745136_04104</name>
</gene>
<keyword evidence="3" id="KW-1185">Reference proteome</keyword>
<evidence type="ECO:0000313" key="2">
    <source>
        <dbReference type="EMBL" id="SHL10576.1"/>
    </source>
</evidence>
<name>A0A1M6XXE8_9FIRM</name>
<keyword evidence="1" id="KW-1133">Transmembrane helix</keyword>
<feature type="transmembrane region" description="Helical" evidence="1">
    <location>
        <begin position="9"/>
        <end position="27"/>
    </location>
</feature>
<protein>
    <submittedName>
        <fullName evidence="2">Uncharacterized protein</fullName>
    </submittedName>
</protein>
<sequence length="60" mass="7105">MNKSVLQQITLQIFSVLLFFGLIYFWVEDKDLGKSIHSTIVYFIIVIIINAVRYLRKNKI</sequence>
<organism evidence="2 3">
    <name type="scientific">Anaerocolumna jejuensis DSM 15929</name>
    <dbReference type="NCBI Taxonomy" id="1121322"/>
    <lineage>
        <taxon>Bacteria</taxon>
        <taxon>Bacillati</taxon>
        <taxon>Bacillota</taxon>
        <taxon>Clostridia</taxon>
        <taxon>Lachnospirales</taxon>
        <taxon>Lachnospiraceae</taxon>
        <taxon>Anaerocolumna</taxon>
    </lineage>
</organism>
<evidence type="ECO:0000256" key="1">
    <source>
        <dbReference type="SAM" id="Phobius"/>
    </source>
</evidence>
<dbReference type="Proteomes" id="UP000184386">
    <property type="component" value="Unassembled WGS sequence"/>
</dbReference>